<dbReference type="SMART" id="SM00333">
    <property type="entry name" value="TUDOR"/>
    <property type="match status" value="1"/>
</dbReference>
<feature type="region of interest" description="Disordered" evidence="6">
    <location>
        <begin position="29"/>
        <end position="54"/>
    </location>
</feature>
<dbReference type="EMBL" id="GANO01002152">
    <property type="protein sequence ID" value="JAB57719.1"/>
    <property type="molecule type" value="mRNA"/>
</dbReference>
<dbReference type="GO" id="GO:0006397">
    <property type="term" value="P:mRNA processing"/>
    <property type="evidence" value="ECO:0007669"/>
    <property type="project" value="UniProtKB-KW"/>
</dbReference>
<evidence type="ECO:0000256" key="5">
    <source>
        <dbReference type="ARBA" id="ARBA00023242"/>
    </source>
</evidence>
<dbReference type="Pfam" id="PF20635">
    <property type="entry name" value="SMN_YG-box"/>
    <property type="match status" value="1"/>
</dbReference>
<evidence type="ECO:0000256" key="2">
    <source>
        <dbReference type="ARBA" id="ARBA00005371"/>
    </source>
</evidence>
<comment type="similarity">
    <text evidence="2">Belongs to the SMN family.</text>
</comment>
<organism evidence="8">
    <name type="scientific">Corethrella appendiculata</name>
    <dbReference type="NCBI Taxonomy" id="1370023"/>
    <lineage>
        <taxon>Eukaryota</taxon>
        <taxon>Metazoa</taxon>
        <taxon>Ecdysozoa</taxon>
        <taxon>Arthropoda</taxon>
        <taxon>Hexapoda</taxon>
        <taxon>Insecta</taxon>
        <taxon>Pterygota</taxon>
        <taxon>Neoptera</taxon>
        <taxon>Endopterygota</taxon>
        <taxon>Diptera</taxon>
        <taxon>Nematocera</taxon>
        <taxon>Culicoidea</taxon>
        <taxon>Chaoboridae</taxon>
        <taxon>Corethrella</taxon>
    </lineage>
</organism>
<keyword evidence="3" id="KW-0507">mRNA processing</keyword>
<feature type="compositionally biased region" description="Basic residues" evidence="6">
    <location>
        <begin position="172"/>
        <end position="181"/>
    </location>
</feature>
<name>U5EUW2_9DIPT</name>
<accession>U5EUW2</accession>
<dbReference type="GO" id="GO:0005634">
    <property type="term" value="C:nucleus"/>
    <property type="evidence" value="ECO:0007669"/>
    <property type="project" value="UniProtKB-SubCell"/>
</dbReference>
<dbReference type="GO" id="GO:0008380">
    <property type="term" value="P:RNA splicing"/>
    <property type="evidence" value="ECO:0007669"/>
    <property type="project" value="UniProtKB-KW"/>
</dbReference>
<dbReference type="Gene3D" id="2.30.30.140">
    <property type="match status" value="1"/>
</dbReference>
<dbReference type="PANTHER" id="PTHR39267:SF1">
    <property type="entry name" value="SURVIVAL MOTOR NEURON PROTEIN"/>
    <property type="match status" value="1"/>
</dbReference>
<dbReference type="AlphaFoldDB" id="U5EUW2"/>
<keyword evidence="4" id="KW-0508">mRNA splicing</keyword>
<feature type="region of interest" description="Disordered" evidence="6">
    <location>
        <begin position="142"/>
        <end position="212"/>
    </location>
</feature>
<sequence length="245" mass="28127">NIWDNELIIKQFDEAVKLDKEQVAKRLAMKTNTKANETSSPPSSTAVKEEKDQSLDSVKNISSFVFPDVEDEEDDDEDYEFNFNVGDYVRSTYEEDGRDYEAEILQIDEDNNCHIRFVGYGNEQVTQMSELIPSWGRATRRKQKLNAAKEAAASDQDKTNDGESTENESLNRRKRNHHTFKYNKNFPHASSLDIPPPPPPMPPSLDANDPESENLSAMLMSWYMSGYYTGFYQGQKVCQQKRKSK</sequence>
<evidence type="ECO:0000313" key="8">
    <source>
        <dbReference type="EMBL" id="JAB57719.1"/>
    </source>
</evidence>
<evidence type="ECO:0000256" key="1">
    <source>
        <dbReference type="ARBA" id="ARBA00004123"/>
    </source>
</evidence>
<evidence type="ECO:0000259" key="7">
    <source>
        <dbReference type="PROSITE" id="PS50304"/>
    </source>
</evidence>
<evidence type="ECO:0000256" key="6">
    <source>
        <dbReference type="SAM" id="MobiDB-lite"/>
    </source>
</evidence>
<dbReference type="Gene3D" id="3.40.190.10">
    <property type="entry name" value="Periplasmic binding protein-like II"/>
    <property type="match status" value="1"/>
</dbReference>
<dbReference type="InterPro" id="IPR047313">
    <property type="entry name" value="SMN_C"/>
</dbReference>
<reference evidence="8" key="1">
    <citation type="journal article" date="2014" name="Insect Biochem. Mol. Biol.">
        <title>An insight into the sialome of the frog biting fly, Corethrella appendiculata.</title>
        <authorList>
            <person name="Ribeiro J.M.C."/>
            <person name="Chagas A.C."/>
            <person name="Pham V.M."/>
            <person name="Lounibos L.P."/>
            <person name="Calvo E."/>
        </authorList>
    </citation>
    <scope>NUCLEOTIDE SEQUENCE</scope>
    <source>
        <tissue evidence="8">Salivary glands</tissue>
    </source>
</reference>
<dbReference type="PANTHER" id="PTHR39267">
    <property type="entry name" value="SURVIVAL MOTOR NEURON-LIKE PROTEIN 1"/>
    <property type="match status" value="1"/>
</dbReference>
<keyword evidence="5" id="KW-0539">Nucleus</keyword>
<dbReference type="SUPFAM" id="SSF63748">
    <property type="entry name" value="Tudor/PWWP/MBT"/>
    <property type="match status" value="1"/>
</dbReference>
<comment type="subcellular location">
    <subcellularLocation>
        <location evidence="1">Nucleus</location>
    </subcellularLocation>
</comment>
<protein>
    <submittedName>
        <fullName evidence="8">Putative mrna splicing protein smn survival motor neuron</fullName>
    </submittedName>
</protein>
<dbReference type="InterPro" id="IPR040424">
    <property type="entry name" value="Smn1"/>
</dbReference>
<proteinExistence type="evidence at transcript level"/>
<dbReference type="PROSITE" id="PS50304">
    <property type="entry name" value="TUDOR"/>
    <property type="match status" value="1"/>
</dbReference>
<evidence type="ECO:0000256" key="3">
    <source>
        <dbReference type="ARBA" id="ARBA00022664"/>
    </source>
</evidence>
<dbReference type="InterPro" id="IPR002999">
    <property type="entry name" value="Tudor"/>
</dbReference>
<feature type="compositionally biased region" description="Polar residues" evidence="6">
    <location>
        <begin position="30"/>
        <end position="46"/>
    </location>
</feature>
<feature type="non-terminal residue" evidence="8">
    <location>
        <position position="1"/>
    </location>
</feature>
<feature type="compositionally biased region" description="Pro residues" evidence="6">
    <location>
        <begin position="194"/>
        <end position="203"/>
    </location>
</feature>
<feature type="domain" description="Tudor" evidence="7">
    <location>
        <begin position="82"/>
        <end position="141"/>
    </location>
</feature>
<evidence type="ECO:0000256" key="4">
    <source>
        <dbReference type="ARBA" id="ARBA00023187"/>
    </source>
</evidence>
<dbReference type="CDD" id="cd22852">
    <property type="entry name" value="SMN_C"/>
    <property type="match status" value="1"/>
</dbReference>